<comment type="similarity">
    <text evidence="2">Belongs to the glycosyltransferase 2 family.</text>
</comment>
<dbReference type="AlphaFoldDB" id="F2L2Q6"/>
<feature type="transmembrane region" description="Helical" evidence="8">
    <location>
        <begin position="253"/>
        <end position="272"/>
    </location>
</feature>
<evidence type="ECO:0000256" key="8">
    <source>
        <dbReference type="SAM" id="Phobius"/>
    </source>
</evidence>
<dbReference type="HOGENOM" id="CLU_039727_0_0_2"/>
<dbReference type="PANTHER" id="PTHR43398:SF1">
    <property type="entry name" value="DOLICHOL-PHOSPHATE MANNOSYLTRANSFERASE SUBUNIT 1"/>
    <property type="match status" value="1"/>
</dbReference>
<evidence type="ECO:0000259" key="9">
    <source>
        <dbReference type="Pfam" id="PF00535"/>
    </source>
</evidence>
<dbReference type="eggNOG" id="arCOG02228">
    <property type="taxonomic scope" value="Archaea"/>
</dbReference>
<dbReference type="GO" id="GO:0004582">
    <property type="term" value="F:dolichyl-phosphate beta-D-mannosyltransferase activity"/>
    <property type="evidence" value="ECO:0007669"/>
    <property type="project" value="InterPro"/>
</dbReference>
<organism evidence="11 12">
    <name type="scientific">Thermoproteus uzoniensis (strain 768-20)</name>
    <dbReference type="NCBI Taxonomy" id="999630"/>
    <lineage>
        <taxon>Archaea</taxon>
        <taxon>Thermoproteota</taxon>
        <taxon>Thermoprotei</taxon>
        <taxon>Thermoproteales</taxon>
        <taxon>Thermoproteaceae</taxon>
        <taxon>Thermoproteus</taxon>
    </lineage>
</organism>
<keyword evidence="4" id="KW-0808">Transferase</keyword>
<evidence type="ECO:0000259" key="10">
    <source>
        <dbReference type="Pfam" id="PF04138"/>
    </source>
</evidence>
<keyword evidence="7 8" id="KW-0472">Membrane</keyword>
<dbReference type="Proteomes" id="UP000008138">
    <property type="component" value="Chromosome"/>
</dbReference>
<dbReference type="Pfam" id="PF04138">
    <property type="entry name" value="GtrA_DPMS_TM"/>
    <property type="match status" value="1"/>
</dbReference>
<gene>
    <name evidence="11" type="ordered locus">TUZN_0347</name>
</gene>
<keyword evidence="12" id="KW-1185">Reference proteome</keyword>
<protein>
    <submittedName>
        <fullName evidence="11">Dolichyl-phosphate beta-D-mannosyltransferase</fullName>
    </submittedName>
</protein>
<comment type="subcellular location">
    <subcellularLocation>
        <location evidence="1">Membrane</location>
        <topology evidence="1">Multi-pass membrane protein</topology>
    </subcellularLocation>
</comment>
<keyword evidence="6 8" id="KW-1133">Transmembrane helix</keyword>
<evidence type="ECO:0000256" key="4">
    <source>
        <dbReference type="ARBA" id="ARBA00022679"/>
    </source>
</evidence>
<evidence type="ECO:0000313" key="12">
    <source>
        <dbReference type="Proteomes" id="UP000008138"/>
    </source>
</evidence>
<dbReference type="eggNOG" id="arCOG00894">
    <property type="taxonomic scope" value="Archaea"/>
</dbReference>
<dbReference type="GO" id="GO:0006506">
    <property type="term" value="P:GPI anchor biosynthetic process"/>
    <property type="evidence" value="ECO:0007669"/>
    <property type="project" value="TreeGrafter"/>
</dbReference>
<dbReference type="InterPro" id="IPR007267">
    <property type="entry name" value="GtrA_DPMS_TM"/>
</dbReference>
<dbReference type="STRING" id="999630.TUZN_0347"/>
<reference key="2">
    <citation type="submission" date="2011-03" db="EMBL/GenBank/DDBJ databases">
        <title>Complete genome sequence of the thermoacidophilic crenarchaeon Thermoproteus uzoniensis 768-20.</title>
        <authorList>
            <person name="Mardanov A.V."/>
            <person name="Gumerov V.M."/>
            <person name="Beletsky A.V."/>
            <person name="Prokofeva M.I."/>
            <person name="Bonch-Osmolovskaya E.A."/>
            <person name="Ravin N.V."/>
            <person name="Skryabin K.G."/>
        </authorList>
    </citation>
    <scope>NUCLEOTIDE SEQUENCE</scope>
    <source>
        <strain>768-20</strain>
    </source>
</reference>
<dbReference type="GO" id="GO:0006488">
    <property type="term" value="P:dolichol-linked oligosaccharide biosynthetic process"/>
    <property type="evidence" value="ECO:0007669"/>
    <property type="project" value="TreeGrafter"/>
</dbReference>
<keyword evidence="3" id="KW-0328">Glycosyltransferase</keyword>
<dbReference type="SUPFAM" id="SSF53448">
    <property type="entry name" value="Nucleotide-diphospho-sugar transferases"/>
    <property type="match status" value="1"/>
</dbReference>
<sequence>MPISVVVPTYNEADNIKPLVEALARAFAGTPYEVVIVDDGSPDGTAEIARELAKEYPVRVVSRPRRLGLSSAVVDGARAASGDVVVVMDADFQHPPELAPALAQAVLSGAELAVGTRYGRGGGIEGWSPARLLISRGAAALAKLLLPEARLLSDPESGFFATRRACLASIKPTGLYKILLDVAVQCRPSKIAEVPYVFRPRRAGRSKLGLVHVADYLAQLMRLAGWRPFKFAAVGASGIGVAEAVLYALRDVAYPAAALAAIEVSLTSNYALNKTWTFRDREMPWLKGWLKYHLANFAGIAANYALSNALVLAGTSRYLAYLLGVLAGFAANYLLSELYVFRRH</sequence>
<evidence type="ECO:0000313" key="11">
    <source>
        <dbReference type="EMBL" id="AEA11844.1"/>
    </source>
</evidence>
<dbReference type="InterPro" id="IPR029044">
    <property type="entry name" value="Nucleotide-diphossugar_trans"/>
</dbReference>
<dbReference type="InterPro" id="IPR001173">
    <property type="entry name" value="Glyco_trans_2-like"/>
</dbReference>
<feature type="transmembrane region" description="Helical" evidence="8">
    <location>
        <begin position="318"/>
        <end position="341"/>
    </location>
</feature>
<dbReference type="GO" id="GO:0035269">
    <property type="term" value="P:protein O-linked glycosylation via mannose"/>
    <property type="evidence" value="ECO:0007669"/>
    <property type="project" value="TreeGrafter"/>
</dbReference>
<dbReference type="GO" id="GO:0000271">
    <property type="term" value="P:polysaccharide biosynthetic process"/>
    <property type="evidence" value="ECO:0007669"/>
    <property type="project" value="InterPro"/>
</dbReference>
<dbReference type="Gene3D" id="3.90.550.10">
    <property type="entry name" value="Spore Coat Polysaccharide Biosynthesis Protein SpsA, Chain A"/>
    <property type="match status" value="1"/>
</dbReference>
<proteinExistence type="inferred from homology"/>
<dbReference type="PANTHER" id="PTHR43398">
    <property type="entry name" value="DOLICHOL-PHOSPHATE MANNOSYLTRANSFERASE SUBUNIT 1"/>
    <property type="match status" value="1"/>
</dbReference>
<evidence type="ECO:0000256" key="7">
    <source>
        <dbReference type="ARBA" id="ARBA00023136"/>
    </source>
</evidence>
<evidence type="ECO:0000256" key="2">
    <source>
        <dbReference type="ARBA" id="ARBA00006739"/>
    </source>
</evidence>
<name>F2L2Q6_THEU7</name>
<dbReference type="KEGG" id="tuz:TUZN_0347"/>
<feature type="domain" description="GtrA/DPMS transmembrane" evidence="10">
    <location>
        <begin position="230"/>
        <end position="341"/>
    </location>
</feature>
<dbReference type="EMBL" id="CP002590">
    <property type="protein sequence ID" value="AEA11844.1"/>
    <property type="molecule type" value="Genomic_DNA"/>
</dbReference>
<feature type="transmembrane region" description="Helical" evidence="8">
    <location>
        <begin position="293"/>
        <end position="312"/>
    </location>
</feature>
<evidence type="ECO:0000256" key="1">
    <source>
        <dbReference type="ARBA" id="ARBA00004141"/>
    </source>
</evidence>
<dbReference type="InterPro" id="IPR039528">
    <property type="entry name" value="DPM1-like"/>
</dbReference>
<dbReference type="GO" id="GO:0016020">
    <property type="term" value="C:membrane"/>
    <property type="evidence" value="ECO:0007669"/>
    <property type="project" value="UniProtKB-SubCell"/>
</dbReference>
<evidence type="ECO:0000256" key="3">
    <source>
        <dbReference type="ARBA" id="ARBA00022676"/>
    </source>
</evidence>
<reference evidence="11 12" key="1">
    <citation type="journal article" date="2011" name="J. Bacteriol.">
        <title>Complete genome sequence of the thermoacidophilic crenarchaeon Thermoproteus uzoniensis 768-20.</title>
        <authorList>
            <person name="Mardanov A.V."/>
            <person name="Gumerov V.M."/>
            <person name="Beletsky A.V."/>
            <person name="Prokofeva M.I."/>
            <person name="Bonch-Osmolovskaya E.A."/>
            <person name="Ravin N.V."/>
            <person name="Skryabin K.G."/>
        </authorList>
    </citation>
    <scope>NUCLEOTIDE SEQUENCE [LARGE SCALE GENOMIC DNA]</scope>
    <source>
        <strain evidence="11 12">768-20</strain>
    </source>
</reference>
<accession>F2L2Q6</accession>
<evidence type="ECO:0000256" key="6">
    <source>
        <dbReference type="ARBA" id="ARBA00022989"/>
    </source>
</evidence>
<evidence type="ECO:0000256" key="5">
    <source>
        <dbReference type="ARBA" id="ARBA00022692"/>
    </source>
</evidence>
<feature type="domain" description="Glycosyltransferase 2-like" evidence="9">
    <location>
        <begin position="4"/>
        <end position="133"/>
    </location>
</feature>
<dbReference type="Pfam" id="PF00535">
    <property type="entry name" value="Glycos_transf_2"/>
    <property type="match status" value="1"/>
</dbReference>
<dbReference type="CDD" id="cd06442">
    <property type="entry name" value="DPM1_like"/>
    <property type="match status" value="1"/>
</dbReference>
<keyword evidence="5 8" id="KW-0812">Transmembrane</keyword>